<dbReference type="Pfam" id="PF03481">
    <property type="entry name" value="Sua5_C"/>
    <property type="match status" value="1"/>
</dbReference>
<evidence type="ECO:0000256" key="5">
    <source>
        <dbReference type="ARBA" id="ARBA00022490"/>
    </source>
</evidence>
<dbReference type="PANTHER" id="PTHR17490:SF16">
    <property type="entry name" value="THREONYLCARBAMOYL-AMP SYNTHASE"/>
    <property type="match status" value="1"/>
</dbReference>
<evidence type="ECO:0000256" key="11">
    <source>
        <dbReference type="ARBA" id="ARBA00029774"/>
    </source>
</evidence>
<dbReference type="InterPro" id="IPR038385">
    <property type="entry name" value="Sua5/YwlC_C"/>
</dbReference>
<evidence type="ECO:0000256" key="9">
    <source>
        <dbReference type="ARBA" id="ARBA00022741"/>
    </source>
</evidence>
<protein>
    <recommendedName>
        <fullName evidence="4 13">Threonylcarbamoyl-AMP synthase</fullName>
        <shortName evidence="13">TC-AMP synthase</shortName>
        <ecNumber evidence="3 13">2.7.7.87</ecNumber>
    </recommendedName>
    <alternativeName>
        <fullName evidence="11 13">L-threonylcarbamoyladenylate synthase</fullName>
    </alternativeName>
</protein>
<dbReference type="Proteomes" id="UP001500298">
    <property type="component" value="Unassembled WGS sequence"/>
</dbReference>
<evidence type="ECO:0000256" key="2">
    <source>
        <dbReference type="ARBA" id="ARBA00007663"/>
    </source>
</evidence>
<evidence type="ECO:0000256" key="12">
    <source>
        <dbReference type="ARBA" id="ARBA00048366"/>
    </source>
</evidence>
<keyword evidence="16" id="KW-1185">Reference proteome</keyword>
<evidence type="ECO:0000256" key="8">
    <source>
        <dbReference type="ARBA" id="ARBA00022695"/>
    </source>
</evidence>
<dbReference type="InterPro" id="IPR010923">
    <property type="entry name" value="T(6)A37_SUA5"/>
</dbReference>
<comment type="similarity">
    <text evidence="2 13">Belongs to the SUA5 family.</text>
</comment>
<evidence type="ECO:0000313" key="16">
    <source>
        <dbReference type="Proteomes" id="UP001500298"/>
    </source>
</evidence>
<keyword evidence="7 13" id="KW-0819">tRNA processing</keyword>
<dbReference type="InterPro" id="IPR005145">
    <property type="entry name" value="Sua5_C"/>
</dbReference>
<dbReference type="EC" id="2.7.7.87" evidence="3 13"/>
<proteinExistence type="inferred from homology"/>
<evidence type="ECO:0000256" key="6">
    <source>
        <dbReference type="ARBA" id="ARBA00022679"/>
    </source>
</evidence>
<dbReference type="EMBL" id="BAABJX010000036">
    <property type="protein sequence ID" value="GAA4838747.1"/>
    <property type="molecule type" value="Genomic_DNA"/>
</dbReference>
<evidence type="ECO:0000256" key="4">
    <source>
        <dbReference type="ARBA" id="ARBA00015492"/>
    </source>
</evidence>
<evidence type="ECO:0000256" key="3">
    <source>
        <dbReference type="ARBA" id="ARBA00012584"/>
    </source>
</evidence>
<dbReference type="PROSITE" id="PS51163">
    <property type="entry name" value="YRDC"/>
    <property type="match status" value="1"/>
</dbReference>
<reference evidence="16" key="1">
    <citation type="journal article" date="2019" name="Int. J. Syst. Evol. Microbiol.">
        <title>The Global Catalogue of Microorganisms (GCM) 10K type strain sequencing project: providing services to taxonomists for standard genome sequencing and annotation.</title>
        <authorList>
            <consortium name="The Broad Institute Genomics Platform"/>
            <consortium name="The Broad Institute Genome Sequencing Center for Infectious Disease"/>
            <person name="Wu L."/>
            <person name="Ma J."/>
        </authorList>
    </citation>
    <scope>NUCLEOTIDE SEQUENCE [LARGE SCALE GENOMIC DNA]</scope>
    <source>
        <strain evidence="16">JCM 18326</strain>
    </source>
</reference>
<comment type="caution">
    <text evidence="15">The sequence shown here is derived from an EMBL/GenBank/DDBJ whole genome shotgun (WGS) entry which is preliminary data.</text>
</comment>
<comment type="catalytic activity">
    <reaction evidence="12 13">
        <text>L-threonine + hydrogencarbonate + ATP = L-threonylcarbamoyladenylate + diphosphate + H2O</text>
        <dbReference type="Rhea" id="RHEA:36407"/>
        <dbReference type="ChEBI" id="CHEBI:15377"/>
        <dbReference type="ChEBI" id="CHEBI:17544"/>
        <dbReference type="ChEBI" id="CHEBI:30616"/>
        <dbReference type="ChEBI" id="CHEBI:33019"/>
        <dbReference type="ChEBI" id="CHEBI:57926"/>
        <dbReference type="ChEBI" id="CHEBI:73682"/>
        <dbReference type="EC" id="2.7.7.87"/>
    </reaction>
</comment>
<organism evidence="15 16">
    <name type="scientific">Algivirga pacifica</name>
    <dbReference type="NCBI Taxonomy" id="1162670"/>
    <lineage>
        <taxon>Bacteria</taxon>
        <taxon>Pseudomonadati</taxon>
        <taxon>Bacteroidota</taxon>
        <taxon>Cytophagia</taxon>
        <taxon>Cytophagales</taxon>
        <taxon>Flammeovirgaceae</taxon>
        <taxon>Algivirga</taxon>
    </lineage>
</organism>
<evidence type="ECO:0000256" key="13">
    <source>
        <dbReference type="PIRNR" id="PIRNR004930"/>
    </source>
</evidence>
<evidence type="ECO:0000256" key="1">
    <source>
        <dbReference type="ARBA" id="ARBA00004496"/>
    </source>
</evidence>
<sequence>MIGKDIEIAQKYLQEGALVGIPTETVYGLAGNALNPEAVAAIFKTKQRPSFDPLIVHCDSIEKVKAYTSEFPEMAEQLAKTFWPGSLTMILPRSEQIHDLVTSGLDTVAVRIPRHAFTLELLSKLDFPVAAPSANPFGFVSPTTAAHVEQHLGHLIPYVLDGGACEVGVESTIVGFPDGVPTVYRKGGISVEDIEAVIGNVVVREHSSSQPTAPGMLKKHYSPGIEMHIVEDIQEALVSFEGQKIATVTLDKSVEDLPEEQQFLLSPSGDLSEAARNLFQTLRTLHEVQPDVILVELVPEKGLGLAINDRLRRAAAK</sequence>
<evidence type="ECO:0000313" key="15">
    <source>
        <dbReference type="EMBL" id="GAA4838747.1"/>
    </source>
</evidence>
<dbReference type="Gene3D" id="3.90.870.10">
    <property type="entry name" value="DHBP synthase"/>
    <property type="match status" value="1"/>
</dbReference>
<dbReference type="InterPro" id="IPR017945">
    <property type="entry name" value="DHBP_synth_RibB-like_a/b_dom"/>
</dbReference>
<dbReference type="RefSeq" id="WP_345372293.1">
    <property type="nucleotide sequence ID" value="NZ_BAABJX010000036.1"/>
</dbReference>
<dbReference type="NCBIfam" id="TIGR00057">
    <property type="entry name" value="L-threonylcarbamoyladenylate synthase"/>
    <property type="match status" value="1"/>
</dbReference>
<comment type="subcellular location">
    <subcellularLocation>
        <location evidence="1 13">Cytoplasm</location>
    </subcellularLocation>
</comment>
<dbReference type="InterPro" id="IPR050156">
    <property type="entry name" value="TC-AMP_synthase_SUA5"/>
</dbReference>
<dbReference type="SUPFAM" id="SSF55821">
    <property type="entry name" value="YrdC/RibB"/>
    <property type="match status" value="1"/>
</dbReference>
<keyword evidence="9 13" id="KW-0547">Nucleotide-binding</keyword>
<dbReference type="InterPro" id="IPR006070">
    <property type="entry name" value="Sua5-like_dom"/>
</dbReference>
<accession>A0ABP9DBI9</accession>
<evidence type="ECO:0000259" key="14">
    <source>
        <dbReference type="PROSITE" id="PS51163"/>
    </source>
</evidence>
<dbReference type="PIRSF" id="PIRSF004930">
    <property type="entry name" value="Tln_factor_SUA5"/>
    <property type="match status" value="1"/>
</dbReference>
<name>A0ABP9DBI9_9BACT</name>
<keyword evidence="6 13" id="KW-0808">Transferase</keyword>
<gene>
    <name evidence="15" type="ORF">GCM10023331_24980</name>
</gene>
<evidence type="ECO:0000256" key="10">
    <source>
        <dbReference type="ARBA" id="ARBA00022840"/>
    </source>
</evidence>
<keyword evidence="8 13" id="KW-0548">Nucleotidyltransferase</keyword>
<comment type="function">
    <text evidence="13">Required for the formation of a threonylcarbamoyl group on adenosine at position 37 (t(6)A37) in tRNAs that read codons beginning with adenine.</text>
</comment>
<keyword evidence="10 13" id="KW-0067">ATP-binding</keyword>
<evidence type="ECO:0000256" key="7">
    <source>
        <dbReference type="ARBA" id="ARBA00022694"/>
    </source>
</evidence>
<keyword evidence="5 13" id="KW-0963">Cytoplasm</keyword>
<feature type="domain" description="YrdC-like" evidence="14">
    <location>
        <begin position="3"/>
        <end position="189"/>
    </location>
</feature>
<dbReference type="PANTHER" id="PTHR17490">
    <property type="entry name" value="SUA5"/>
    <property type="match status" value="1"/>
</dbReference>
<dbReference type="Pfam" id="PF01300">
    <property type="entry name" value="Sua5_yciO_yrdC"/>
    <property type="match status" value="1"/>
</dbReference>
<dbReference type="Gene3D" id="3.40.50.11030">
    <property type="entry name" value="Threonylcarbamoyl-AMP synthase, C-terminal domain"/>
    <property type="match status" value="1"/>
</dbReference>